<reference evidence="2 3" key="1">
    <citation type="journal article" date="2021" name="bioRxiv">
        <title>The Gossypium anomalum genome as a resource for cotton improvement and evolutionary analysis of hybrid incompatibility.</title>
        <authorList>
            <person name="Grover C.E."/>
            <person name="Yuan D."/>
            <person name="Arick M.A."/>
            <person name="Miller E.R."/>
            <person name="Hu G."/>
            <person name="Peterson D.G."/>
            <person name="Wendel J.F."/>
            <person name="Udall J.A."/>
        </authorList>
    </citation>
    <scope>NUCLEOTIDE SEQUENCE [LARGE SCALE GENOMIC DNA]</scope>
    <source>
        <strain evidence="2">JFW-Udall</strain>
        <tissue evidence="2">Leaf</tissue>
    </source>
</reference>
<evidence type="ECO:0000313" key="2">
    <source>
        <dbReference type="EMBL" id="KAG8488175.1"/>
    </source>
</evidence>
<accession>A0A8J5YW86</accession>
<dbReference type="OrthoDB" id="1002571at2759"/>
<evidence type="ECO:0000259" key="1">
    <source>
        <dbReference type="Pfam" id="PF19259"/>
    </source>
</evidence>
<dbReference type="InterPro" id="IPR045358">
    <property type="entry name" value="Ty3_capsid"/>
</dbReference>
<name>A0A8J5YW86_9ROSI</name>
<dbReference type="AlphaFoldDB" id="A0A8J5YW86"/>
<evidence type="ECO:0000313" key="3">
    <source>
        <dbReference type="Proteomes" id="UP000701853"/>
    </source>
</evidence>
<keyword evidence="3" id="KW-1185">Reference proteome</keyword>
<feature type="domain" description="Ty3 transposon capsid-like protein" evidence="1">
    <location>
        <begin position="127"/>
        <end position="276"/>
    </location>
</feature>
<gene>
    <name evidence="2" type="ORF">CXB51_018702</name>
</gene>
<proteinExistence type="predicted"/>
<dbReference type="Proteomes" id="UP000701853">
    <property type="component" value="Chromosome 7"/>
</dbReference>
<sequence length="283" mass="32650">MANDGVTTRPQKEMSQLQQELSQLRTDIDAKLDTRLKEFQEGFKGDMRSELYSVLEQFLGQPQHGGPSSILQRRGKGILGESPPGFLPRDSLLLSLKADLDPVGPFARCSSFEPKVQKFRYDCPRFDGTDFKGWWSTLEQFFEAEEVKDHTKVRLVMLNLEGKALDWHHFFAQQHGGLHQLTWELYAWGLQARFGSDIYQDPMEELVSLKHQGTVDQFHDRFLSILNQIHLPERHALSIFISNLQPEVSQYLKLFTPQNLVDGYLVARQVERILKGTLRSTLY</sequence>
<protein>
    <recommendedName>
        <fullName evidence="1">Ty3 transposon capsid-like protein domain-containing protein</fullName>
    </recommendedName>
</protein>
<organism evidence="2 3">
    <name type="scientific">Gossypium anomalum</name>
    <dbReference type="NCBI Taxonomy" id="47600"/>
    <lineage>
        <taxon>Eukaryota</taxon>
        <taxon>Viridiplantae</taxon>
        <taxon>Streptophyta</taxon>
        <taxon>Embryophyta</taxon>
        <taxon>Tracheophyta</taxon>
        <taxon>Spermatophyta</taxon>
        <taxon>Magnoliopsida</taxon>
        <taxon>eudicotyledons</taxon>
        <taxon>Gunneridae</taxon>
        <taxon>Pentapetalae</taxon>
        <taxon>rosids</taxon>
        <taxon>malvids</taxon>
        <taxon>Malvales</taxon>
        <taxon>Malvaceae</taxon>
        <taxon>Malvoideae</taxon>
        <taxon>Gossypium</taxon>
    </lineage>
</organism>
<dbReference type="Pfam" id="PF19259">
    <property type="entry name" value="Ty3_capsid"/>
    <property type="match status" value="1"/>
</dbReference>
<comment type="caution">
    <text evidence="2">The sequence shown here is derived from an EMBL/GenBank/DDBJ whole genome shotgun (WGS) entry which is preliminary data.</text>
</comment>
<dbReference type="EMBL" id="JAHUZN010000007">
    <property type="protein sequence ID" value="KAG8488175.1"/>
    <property type="molecule type" value="Genomic_DNA"/>
</dbReference>